<keyword evidence="2 7" id="KW-0732">Signal</keyword>
<feature type="chain" id="PRO_5017938783" description="Fibronectin type-III domain-containing protein" evidence="7">
    <location>
        <begin position="27"/>
        <end position="345"/>
    </location>
</feature>
<evidence type="ECO:0000256" key="7">
    <source>
        <dbReference type="SAM" id="SignalP"/>
    </source>
</evidence>
<reference evidence="10" key="3">
    <citation type="submission" date="2025-09" db="UniProtKB">
        <authorList>
            <consortium name="Ensembl"/>
        </authorList>
    </citation>
    <scope>IDENTIFICATION</scope>
</reference>
<feature type="domain" description="Ig-like" evidence="8">
    <location>
        <begin position="42"/>
        <end position="94"/>
    </location>
</feature>
<evidence type="ECO:0000313" key="11">
    <source>
        <dbReference type="Proteomes" id="UP000265120"/>
    </source>
</evidence>
<feature type="compositionally biased region" description="Polar residues" evidence="6">
    <location>
        <begin position="330"/>
        <end position="345"/>
    </location>
</feature>
<dbReference type="PANTHER" id="PTHR48483:SF2">
    <property type="entry name" value="INTERLEUKIN-27 SUBUNIT BETA"/>
    <property type="match status" value="1"/>
</dbReference>
<dbReference type="InterPro" id="IPR007110">
    <property type="entry name" value="Ig-like_dom"/>
</dbReference>
<evidence type="ECO:0008006" key="12">
    <source>
        <dbReference type="Google" id="ProtNLM"/>
    </source>
</evidence>
<evidence type="ECO:0000256" key="5">
    <source>
        <dbReference type="ARBA" id="ARBA00023319"/>
    </source>
</evidence>
<evidence type="ECO:0000313" key="10">
    <source>
        <dbReference type="Ensembl" id="ENSCSEP00000031220.1"/>
    </source>
</evidence>
<sequence length="345" mass="39061">MPGLLSGPVSLTVIFLLTWLIRRSCAQIWTDEVSDMQYGRLGANVTLACGKAKIRTPVVWHLNHSAALPWHQVTSDGSLVLHHVDHSAEGVYVCHDNQGLLLHSVRLRLGHPPGLLSISCQVPNHTHVRCSWVDSVKTFLPPQYIASFRNGQGWKPCVVDVIHKHCDIEDSTFWQPTHTLNVTEVNALGSQTTVVWLRLQELLKPDPPESLKVEEVESHPKRLSISWKHPSSWPRRDAFPLIFQIRYRPKGSEYWSDVYSEDSSIVIFDALAGHVHQVQVRARDEVNSDTQWSEWTPVSLARTWQVSTTPDPPEEPPPPEYIFPFNPDPETSTMRTHSESTLLIG</sequence>
<dbReference type="GO" id="GO:0004896">
    <property type="term" value="F:cytokine receptor activity"/>
    <property type="evidence" value="ECO:0007669"/>
    <property type="project" value="InterPro"/>
</dbReference>
<dbReference type="SUPFAM" id="SSF49265">
    <property type="entry name" value="Fibronectin type III"/>
    <property type="match status" value="2"/>
</dbReference>
<dbReference type="InterPro" id="IPR003530">
    <property type="entry name" value="Hematopoietin_rcpt_L_F3_CS"/>
</dbReference>
<dbReference type="PROSITE" id="PS01354">
    <property type="entry name" value="HEMATOPO_REC_L_F3"/>
    <property type="match status" value="1"/>
</dbReference>
<evidence type="ECO:0000259" key="9">
    <source>
        <dbReference type="PROSITE" id="PS50853"/>
    </source>
</evidence>
<organism evidence="10 11">
    <name type="scientific">Cynoglossus semilaevis</name>
    <name type="common">Tongue sole</name>
    <dbReference type="NCBI Taxonomy" id="244447"/>
    <lineage>
        <taxon>Eukaryota</taxon>
        <taxon>Metazoa</taxon>
        <taxon>Chordata</taxon>
        <taxon>Craniata</taxon>
        <taxon>Vertebrata</taxon>
        <taxon>Euteleostomi</taxon>
        <taxon>Actinopterygii</taxon>
        <taxon>Neopterygii</taxon>
        <taxon>Teleostei</taxon>
        <taxon>Neoteleostei</taxon>
        <taxon>Acanthomorphata</taxon>
        <taxon>Carangaria</taxon>
        <taxon>Pleuronectiformes</taxon>
        <taxon>Pleuronectoidei</taxon>
        <taxon>Cynoglossidae</taxon>
        <taxon>Cynoglossinae</taxon>
        <taxon>Cynoglossus</taxon>
    </lineage>
</organism>
<keyword evidence="4" id="KW-0325">Glycoprotein</keyword>
<dbReference type="CDD" id="cd00063">
    <property type="entry name" value="FN3"/>
    <property type="match status" value="1"/>
</dbReference>
<dbReference type="Proteomes" id="UP000265120">
    <property type="component" value="Chromosome 14"/>
</dbReference>
<dbReference type="SMART" id="SM00060">
    <property type="entry name" value="FN3"/>
    <property type="match status" value="1"/>
</dbReference>
<evidence type="ECO:0000259" key="8">
    <source>
        <dbReference type="PROSITE" id="PS50835"/>
    </source>
</evidence>
<reference evidence="10" key="2">
    <citation type="submission" date="2025-08" db="UniProtKB">
        <authorList>
            <consortium name="Ensembl"/>
        </authorList>
    </citation>
    <scope>IDENTIFICATION</scope>
</reference>
<dbReference type="OMA" id="WNFPSSW"/>
<dbReference type="GO" id="GO:0016020">
    <property type="term" value="C:membrane"/>
    <property type="evidence" value="ECO:0007669"/>
    <property type="project" value="InterPro"/>
</dbReference>
<dbReference type="Gene3D" id="2.60.40.10">
    <property type="entry name" value="Immunoglobulins"/>
    <property type="match status" value="3"/>
</dbReference>
<comment type="similarity">
    <text evidence="1">Belongs to the type I cytokine receptor family. Type 3 subfamily.</text>
</comment>
<keyword evidence="3" id="KW-0677">Repeat</keyword>
<dbReference type="AlphaFoldDB" id="A0A3P8X2N6"/>
<protein>
    <recommendedName>
        <fullName evidence="12">Fibronectin type-III domain-containing protein</fullName>
    </recommendedName>
</protein>
<dbReference type="InterPro" id="IPR003961">
    <property type="entry name" value="FN3_dom"/>
</dbReference>
<dbReference type="InterPro" id="IPR036179">
    <property type="entry name" value="Ig-like_dom_sf"/>
</dbReference>
<dbReference type="InterPro" id="IPR013783">
    <property type="entry name" value="Ig-like_fold"/>
</dbReference>
<evidence type="ECO:0000256" key="6">
    <source>
        <dbReference type="SAM" id="MobiDB-lite"/>
    </source>
</evidence>
<proteinExistence type="inferred from homology"/>
<keyword evidence="11" id="KW-1185">Reference proteome</keyword>
<feature type="region of interest" description="Disordered" evidence="6">
    <location>
        <begin position="306"/>
        <end position="345"/>
    </location>
</feature>
<dbReference type="Ensembl" id="ENSCSET00000031627.1">
    <property type="protein sequence ID" value="ENSCSEP00000031220.1"/>
    <property type="gene ID" value="ENSCSEG00000019980.1"/>
</dbReference>
<evidence type="ECO:0000256" key="4">
    <source>
        <dbReference type="ARBA" id="ARBA00023180"/>
    </source>
</evidence>
<dbReference type="SUPFAM" id="SSF48726">
    <property type="entry name" value="Immunoglobulin"/>
    <property type="match status" value="1"/>
</dbReference>
<dbReference type="GeneTree" id="ENSGT00940000165521"/>
<evidence type="ECO:0000256" key="3">
    <source>
        <dbReference type="ARBA" id="ARBA00022737"/>
    </source>
</evidence>
<evidence type="ECO:0000256" key="2">
    <source>
        <dbReference type="ARBA" id="ARBA00022729"/>
    </source>
</evidence>
<reference evidence="10 11" key="1">
    <citation type="journal article" date="2014" name="Nat. Genet.">
        <title>Whole-genome sequence of a flatfish provides insights into ZW sex chromosome evolution and adaptation to a benthic lifestyle.</title>
        <authorList>
            <person name="Chen S."/>
            <person name="Zhang G."/>
            <person name="Shao C."/>
            <person name="Huang Q."/>
            <person name="Liu G."/>
            <person name="Zhang P."/>
            <person name="Song W."/>
            <person name="An N."/>
            <person name="Chalopin D."/>
            <person name="Volff J.N."/>
            <person name="Hong Y."/>
            <person name="Li Q."/>
            <person name="Sha Z."/>
            <person name="Zhou H."/>
            <person name="Xie M."/>
            <person name="Yu Q."/>
            <person name="Liu Y."/>
            <person name="Xiang H."/>
            <person name="Wang N."/>
            <person name="Wu K."/>
            <person name="Yang C."/>
            <person name="Zhou Q."/>
            <person name="Liao X."/>
            <person name="Yang L."/>
            <person name="Hu Q."/>
            <person name="Zhang J."/>
            <person name="Meng L."/>
            <person name="Jin L."/>
            <person name="Tian Y."/>
            <person name="Lian J."/>
            <person name="Yang J."/>
            <person name="Miao G."/>
            <person name="Liu S."/>
            <person name="Liang Z."/>
            <person name="Yan F."/>
            <person name="Li Y."/>
            <person name="Sun B."/>
            <person name="Zhang H."/>
            <person name="Zhang J."/>
            <person name="Zhu Y."/>
            <person name="Du M."/>
            <person name="Zhao Y."/>
            <person name="Schartl M."/>
            <person name="Tang Q."/>
            <person name="Wang J."/>
        </authorList>
    </citation>
    <scope>NUCLEOTIDE SEQUENCE</scope>
</reference>
<name>A0A3P8X2N6_CYNSE</name>
<feature type="domain" description="Fibronectin type-III" evidence="9">
    <location>
        <begin position="207"/>
        <end position="303"/>
    </location>
</feature>
<dbReference type="PROSITE" id="PS50835">
    <property type="entry name" value="IG_LIKE"/>
    <property type="match status" value="1"/>
</dbReference>
<evidence type="ECO:0000256" key="1">
    <source>
        <dbReference type="ARBA" id="ARBA00010890"/>
    </source>
</evidence>
<feature type="signal peptide" evidence="7">
    <location>
        <begin position="1"/>
        <end position="26"/>
    </location>
</feature>
<dbReference type="InterPro" id="IPR036116">
    <property type="entry name" value="FN3_sf"/>
</dbReference>
<accession>A0A3P8X2N6</accession>
<dbReference type="PROSITE" id="PS50853">
    <property type="entry name" value="FN3"/>
    <property type="match status" value="1"/>
</dbReference>
<dbReference type="PANTHER" id="PTHR48483">
    <property type="entry name" value="INTERLEUKIN-27 SUBUNIT BETA"/>
    <property type="match status" value="1"/>
</dbReference>
<keyword evidence="5" id="KW-0393">Immunoglobulin domain</keyword>
<dbReference type="InterPro" id="IPR053073">
    <property type="entry name" value="IL11/IL27_subunit_beta"/>
</dbReference>